<dbReference type="Proteomes" id="UP000244338">
    <property type="component" value="Unassembled WGS sequence"/>
</dbReference>
<dbReference type="PANTHER" id="PTHR42759:SF5">
    <property type="entry name" value="METHANOL DEHYDROGENASE REGULATOR"/>
    <property type="match status" value="1"/>
</dbReference>
<accession>A0A2R6XXB3</accession>
<evidence type="ECO:0000313" key="3">
    <source>
        <dbReference type="Proteomes" id="UP000244338"/>
    </source>
</evidence>
<comment type="caution">
    <text evidence="2">The sequence shown here is derived from an EMBL/GenBank/DDBJ whole genome shotgun (WGS) entry which is preliminary data.</text>
</comment>
<gene>
    <name evidence="2" type="ORF">BSOLF_0777</name>
</gene>
<dbReference type="EMBL" id="PEBX01000215">
    <property type="protein sequence ID" value="PTQ55056.1"/>
    <property type="molecule type" value="Genomic_DNA"/>
</dbReference>
<dbReference type="AlphaFoldDB" id="A0A2R6XXB3"/>
<sequence>MLASHPMYDTNVRQDEDHLEPEQFRALQSAVTRVEMEESVRHYLLMLIQATRQDERLMLGASPRASLSLYRAAQALAFIRGRSYVLPDDIRELLPNVLAHRLIVKEEALYAGDTAESILSNLLGTIPVPIDKKR</sequence>
<evidence type="ECO:0000313" key="2">
    <source>
        <dbReference type="EMBL" id="PTQ55056.1"/>
    </source>
</evidence>
<dbReference type="SUPFAM" id="SSF52540">
    <property type="entry name" value="P-loop containing nucleoside triphosphate hydrolases"/>
    <property type="match status" value="1"/>
</dbReference>
<organism evidence="2 3">
    <name type="scientific">Candidatus Carbonibacillus altaicus</name>
    <dbReference type="NCBI Taxonomy" id="2163959"/>
    <lineage>
        <taxon>Bacteria</taxon>
        <taxon>Bacillati</taxon>
        <taxon>Bacillota</taxon>
        <taxon>Bacilli</taxon>
        <taxon>Bacillales</taxon>
        <taxon>Candidatus Carbonibacillus</taxon>
    </lineage>
</organism>
<evidence type="ECO:0000259" key="1">
    <source>
        <dbReference type="Pfam" id="PF17863"/>
    </source>
</evidence>
<reference evidence="3" key="1">
    <citation type="journal article" date="2018" name="Sci. Rep.">
        <title>Lignite coal burning seam in the remote Altai Mountains harbors a hydrogen-driven thermophilic microbial community.</title>
        <authorList>
            <person name="Kadnikov V.V."/>
            <person name="Mardanov A.V."/>
            <person name="Ivasenko D.A."/>
            <person name="Antsiferov D.V."/>
            <person name="Beletsky A.V."/>
            <person name="Karnachuk O.V."/>
            <person name="Ravin N.V."/>
        </authorList>
    </citation>
    <scope>NUCLEOTIDE SEQUENCE [LARGE SCALE GENOMIC DNA]</scope>
</reference>
<dbReference type="InterPro" id="IPR050764">
    <property type="entry name" value="CbbQ/NirQ/NorQ/GpvN"/>
</dbReference>
<dbReference type="InterPro" id="IPR027417">
    <property type="entry name" value="P-loop_NTPase"/>
</dbReference>
<feature type="domain" description="ChlI/MoxR AAA lid" evidence="1">
    <location>
        <begin position="49"/>
        <end position="119"/>
    </location>
</feature>
<dbReference type="PANTHER" id="PTHR42759">
    <property type="entry name" value="MOXR FAMILY PROTEIN"/>
    <property type="match status" value="1"/>
</dbReference>
<proteinExistence type="predicted"/>
<name>A0A2R6XXB3_9BACL</name>
<dbReference type="Pfam" id="PF17863">
    <property type="entry name" value="AAA_lid_2"/>
    <property type="match status" value="1"/>
</dbReference>
<dbReference type="InterPro" id="IPR041628">
    <property type="entry name" value="ChlI/MoxR_AAA_lid"/>
</dbReference>
<dbReference type="Gene3D" id="1.10.8.80">
    <property type="entry name" value="Magnesium chelatase subunit I, C-Terminal domain"/>
    <property type="match status" value="1"/>
</dbReference>
<protein>
    <submittedName>
        <fullName evidence="2">MoxR-like ATPase</fullName>
    </submittedName>
</protein>